<dbReference type="SMART" id="SM00220">
    <property type="entry name" value="S_TKc"/>
    <property type="match status" value="1"/>
</dbReference>
<dbReference type="InterPro" id="IPR011009">
    <property type="entry name" value="Kinase-like_dom_sf"/>
</dbReference>
<keyword evidence="3 8" id="KW-0418">Kinase</keyword>
<gene>
    <name evidence="8" type="ORF">NM961_20080</name>
</gene>
<evidence type="ECO:0000313" key="8">
    <source>
        <dbReference type="EMBL" id="MCQ4167020.1"/>
    </source>
</evidence>
<evidence type="ECO:0000256" key="5">
    <source>
        <dbReference type="PROSITE-ProRule" id="PRU10141"/>
    </source>
</evidence>
<evidence type="ECO:0000256" key="4">
    <source>
        <dbReference type="ARBA" id="ARBA00022840"/>
    </source>
</evidence>
<evidence type="ECO:0000256" key="6">
    <source>
        <dbReference type="SAM" id="MobiDB-lite"/>
    </source>
</evidence>
<feature type="binding site" evidence="5">
    <location>
        <position position="112"/>
    </location>
    <ligand>
        <name>ATP</name>
        <dbReference type="ChEBI" id="CHEBI:30616"/>
    </ligand>
</feature>
<dbReference type="RefSeq" id="WP_255916207.1">
    <property type="nucleotide sequence ID" value="NZ_JANFQO010000023.1"/>
</dbReference>
<dbReference type="Gene3D" id="3.30.200.20">
    <property type="entry name" value="Phosphorylase Kinase, domain 1"/>
    <property type="match status" value="1"/>
</dbReference>
<dbReference type="Pfam" id="PF00069">
    <property type="entry name" value="Pkinase"/>
    <property type="match status" value="1"/>
</dbReference>
<accession>A0ABT1QXJ8</accession>
<dbReference type="PANTHER" id="PTHR43289">
    <property type="entry name" value="MITOGEN-ACTIVATED PROTEIN KINASE KINASE KINASE 20-RELATED"/>
    <property type="match status" value="1"/>
</dbReference>
<feature type="compositionally biased region" description="Low complexity" evidence="6">
    <location>
        <begin position="614"/>
        <end position="627"/>
    </location>
</feature>
<protein>
    <submittedName>
        <fullName evidence="8">Serine/threonine protein kinase</fullName>
    </submittedName>
</protein>
<keyword evidence="8" id="KW-0723">Serine/threonine-protein kinase</keyword>
<feature type="region of interest" description="Disordered" evidence="6">
    <location>
        <begin position="608"/>
        <end position="627"/>
    </location>
</feature>
<evidence type="ECO:0000259" key="7">
    <source>
        <dbReference type="PROSITE" id="PS50011"/>
    </source>
</evidence>
<keyword evidence="9" id="KW-1185">Reference proteome</keyword>
<evidence type="ECO:0000313" key="9">
    <source>
        <dbReference type="Proteomes" id="UP001165498"/>
    </source>
</evidence>
<name>A0ABT1QXJ8_9GAMM</name>
<comment type="caution">
    <text evidence="8">The sequence shown here is derived from an EMBL/GenBank/DDBJ whole genome shotgun (WGS) entry which is preliminary data.</text>
</comment>
<keyword evidence="4 5" id="KW-0067">ATP-binding</keyword>
<dbReference type="PANTHER" id="PTHR43289:SF34">
    <property type="entry name" value="SERINE_THREONINE-PROTEIN KINASE YBDM-RELATED"/>
    <property type="match status" value="1"/>
</dbReference>
<evidence type="ECO:0000256" key="3">
    <source>
        <dbReference type="ARBA" id="ARBA00022777"/>
    </source>
</evidence>
<dbReference type="SUPFAM" id="SSF56112">
    <property type="entry name" value="Protein kinase-like (PK-like)"/>
    <property type="match status" value="1"/>
</dbReference>
<dbReference type="PROSITE" id="PS00108">
    <property type="entry name" value="PROTEIN_KINASE_ST"/>
    <property type="match status" value="1"/>
</dbReference>
<sequence length="627" mass="65710">MSTPSAALLQEWFERLADLPAPERSEQLAVLAAADAQLAQQLEELLAADSALADTPTEPLLPELALLRRATTFSWEGRKVGEYRVLDALGSGGMGTVYKAQSIENGGLVAIKFLREDRDDDALRRRFALERQVLETLRHPGIARLLGGGEYADGTPYVVMELVEGDNLLAYAEKQRLDLGQRVELLLKVCAAVTHAHSRQVIHRDIKNSNILVTAQGQPKLLDFGIAKPLQAQFGLQHLELTATAQRFFSASSAAPEQLTGAPTGAACDVYALGALLYELLCGESPLPLQGLSAGQIETAILRTVPQPPSARVAALAPGLANARARQRGLADRAALIDALRGELDRIATTALRKQPAQRQASVAALAKELRAVRDGRAHLPAWRAALERLRPHRTPLLAAGAAVAVVAALALWNALRPALPPAADTAATAEPAVEAAAVAAAETPPLQRAEIQLALAQTELERGGAAAALNHLQQSEALLGDDEASRDLHMRLLLLRAAAATQDADFPAAAAALAAADQLAPSPAERSRIAARRAQLLLARGRDDEAAELLRENAAETLPRLAGDDALAAQIRSQLAGLESAPEGAADGAGRAGRLEALAASLQRAYGGGGGALAASSARAVPPAAA</sequence>
<reference evidence="8" key="1">
    <citation type="submission" date="2022-07" db="EMBL/GenBank/DDBJ databases">
        <title>Tahibacter sp., a new gammaproteobacterium isolated from the silt sample collected at pig farm.</title>
        <authorList>
            <person name="Chen H."/>
        </authorList>
    </citation>
    <scope>NUCLEOTIDE SEQUENCE</scope>
    <source>
        <strain evidence="8">P2K</strain>
    </source>
</reference>
<keyword evidence="2 5" id="KW-0547">Nucleotide-binding</keyword>
<dbReference type="InterPro" id="IPR017441">
    <property type="entry name" value="Protein_kinase_ATP_BS"/>
</dbReference>
<feature type="non-terminal residue" evidence="8">
    <location>
        <position position="627"/>
    </location>
</feature>
<dbReference type="InterPro" id="IPR008271">
    <property type="entry name" value="Ser/Thr_kinase_AS"/>
</dbReference>
<proteinExistence type="predicted"/>
<evidence type="ECO:0000256" key="1">
    <source>
        <dbReference type="ARBA" id="ARBA00022679"/>
    </source>
</evidence>
<dbReference type="Gene3D" id="1.10.510.10">
    <property type="entry name" value="Transferase(Phosphotransferase) domain 1"/>
    <property type="match status" value="1"/>
</dbReference>
<keyword evidence="1" id="KW-0808">Transferase</keyword>
<dbReference type="PROSITE" id="PS00107">
    <property type="entry name" value="PROTEIN_KINASE_ATP"/>
    <property type="match status" value="1"/>
</dbReference>
<dbReference type="Proteomes" id="UP001165498">
    <property type="component" value="Unassembled WGS sequence"/>
</dbReference>
<feature type="domain" description="Protein kinase" evidence="7">
    <location>
        <begin position="83"/>
        <end position="371"/>
    </location>
</feature>
<dbReference type="InterPro" id="IPR000719">
    <property type="entry name" value="Prot_kinase_dom"/>
</dbReference>
<dbReference type="CDD" id="cd14014">
    <property type="entry name" value="STKc_PknB_like"/>
    <property type="match status" value="1"/>
</dbReference>
<dbReference type="PROSITE" id="PS50011">
    <property type="entry name" value="PROTEIN_KINASE_DOM"/>
    <property type="match status" value="1"/>
</dbReference>
<evidence type="ECO:0000256" key="2">
    <source>
        <dbReference type="ARBA" id="ARBA00022741"/>
    </source>
</evidence>
<dbReference type="EMBL" id="JANFQO010000023">
    <property type="protein sequence ID" value="MCQ4167020.1"/>
    <property type="molecule type" value="Genomic_DNA"/>
</dbReference>
<organism evidence="8 9">
    <name type="scientific">Tahibacter harae</name>
    <dbReference type="NCBI Taxonomy" id="2963937"/>
    <lineage>
        <taxon>Bacteria</taxon>
        <taxon>Pseudomonadati</taxon>
        <taxon>Pseudomonadota</taxon>
        <taxon>Gammaproteobacteria</taxon>
        <taxon>Lysobacterales</taxon>
        <taxon>Rhodanobacteraceae</taxon>
        <taxon>Tahibacter</taxon>
    </lineage>
</organism>
<dbReference type="GO" id="GO:0004674">
    <property type="term" value="F:protein serine/threonine kinase activity"/>
    <property type="evidence" value="ECO:0007669"/>
    <property type="project" value="UniProtKB-KW"/>
</dbReference>